<keyword evidence="2" id="KW-0479">Metal-binding</keyword>
<dbReference type="Pfam" id="PF13640">
    <property type="entry name" value="2OG-FeII_Oxy_3"/>
    <property type="match status" value="1"/>
</dbReference>
<evidence type="ECO:0000256" key="3">
    <source>
        <dbReference type="ARBA" id="ARBA00022964"/>
    </source>
</evidence>
<keyword evidence="5" id="KW-0408">Iron</keyword>
<dbReference type="GO" id="GO:0005506">
    <property type="term" value="F:iron ion binding"/>
    <property type="evidence" value="ECO:0007669"/>
    <property type="project" value="InterPro"/>
</dbReference>
<sequence length="197" mass="23054">MDNLIQVIPVFNEDELYELNKFVDENLSFTRSTTFNGPETKIDPGRTSTECALLENDDITKIIHTKINLALDEYKRRILYINPSYNKHPLPGADSTTSWREDIRIIQYIEGQEYGFHHDQGTIQSRSEYHRQISVILYLTDDFEGGETEFIHKKIKPPKGQAIIFPSNWCYLHRGNPVLKGKKRIIVTWYYVDDIQT</sequence>
<evidence type="ECO:0000256" key="5">
    <source>
        <dbReference type="ARBA" id="ARBA00023004"/>
    </source>
</evidence>
<evidence type="ECO:0000313" key="7">
    <source>
        <dbReference type="EMBL" id="QHT05780.1"/>
    </source>
</evidence>
<feature type="domain" description="Fe2OG dioxygenase" evidence="6">
    <location>
        <begin position="99"/>
        <end position="193"/>
    </location>
</feature>
<dbReference type="Gene3D" id="2.60.120.620">
    <property type="entry name" value="q2cbj1_9rhob like domain"/>
    <property type="match status" value="1"/>
</dbReference>
<dbReference type="PANTHER" id="PTHR10869:SF246">
    <property type="entry name" value="TRANSMEMBRANE PROLYL 4-HYDROXYLASE"/>
    <property type="match status" value="1"/>
</dbReference>
<reference evidence="7" key="1">
    <citation type="journal article" date="2020" name="Nature">
        <title>Giant virus diversity and host interactions through global metagenomics.</title>
        <authorList>
            <person name="Schulz F."/>
            <person name="Roux S."/>
            <person name="Paez-Espino D."/>
            <person name="Jungbluth S."/>
            <person name="Walsh D.A."/>
            <person name="Denef V.J."/>
            <person name="McMahon K.D."/>
            <person name="Konstantinidis K.T."/>
            <person name="Eloe-Fadrosh E.A."/>
            <person name="Kyrpides N.C."/>
            <person name="Woyke T."/>
        </authorList>
    </citation>
    <scope>NUCLEOTIDE SEQUENCE</scope>
    <source>
        <strain evidence="7">GVMAG-M-3300021389-45</strain>
    </source>
</reference>
<dbReference type="InterPro" id="IPR045054">
    <property type="entry name" value="P4HA-like"/>
</dbReference>
<evidence type="ECO:0000259" key="6">
    <source>
        <dbReference type="PROSITE" id="PS51471"/>
    </source>
</evidence>
<dbReference type="GO" id="GO:0016705">
    <property type="term" value="F:oxidoreductase activity, acting on paired donors, with incorporation or reduction of molecular oxygen"/>
    <property type="evidence" value="ECO:0007669"/>
    <property type="project" value="InterPro"/>
</dbReference>
<dbReference type="InterPro" id="IPR005123">
    <property type="entry name" value="Oxoglu/Fe-dep_dioxygenase_dom"/>
</dbReference>
<name>A0A6C0CPJ0_9ZZZZ</name>
<dbReference type="InterPro" id="IPR006620">
    <property type="entry name" value="Pro_4_hyd_alph"/>
</dbReference>
<keyword evidence="3" id="KW-0223">Dioxygenase</keyword>
<keyword evidence="4" id="KW-0560">Oxidoreductase</keyword>
<dbReference type="GO" id="GO:0031418">
    <property type="term" value="F:L-ascorbic acid binding"/>
    <property type="evidence" value="ECO:0007669"/>
    <property type="project" value="InterPro"/>
</dbReference>
<proteinExistence type="predicted"/>
<dbReference type="SMART" id="SM00702">
    <property type="entry name" value="P4Hc"/>
    <property type="match status" value="1"/>
</dbReference>
<dbReference type="PANTHER" id="PTHR10869">
    <property type="entry name" value="PROLYL 4-HYDROXYLASE ALPHA SUBUNIT"/>
    <property type="match status" value="1"/>
</dbReference>
<dbReference type="SUPFAM" id="SSF51197">
    <property type="entry name" value="Clavaminate synthase-like"/>
    <property type="match status" value="1"/>
</dbReference>
<dbReference type="GO" id="GO:0051213">
    <property type="term" value="F:dioxygenase activity"/>
    <property type="evidence" value="ECO:0007669"/>
    <property type="project" value="UniProtKB-KW"/>
</dbReference>
<dbReference type="InterPro" id="IPR044862">
    <property type="entry name" value="Pro_4_hyd_alph_FE2OG_OXY"/>
</dbReference>
<dbReference type="EMBL" id="MN739459">
    <property type="protein sequence ID" value="QHT05780.1"/>
    <property type="molecule type" value="Genomic_DNA"/>
</dbReference>
<dbReference type="AlphaFoldDB" id="A0A6C0CPJ0"/>
<accession>A0A6C0CPJ0</accession>
<protein>
    <recommendedName>
        <fullName evidence="6">Fe2OG dioxygenase domain-containing protein</fullName>
    </recommendedName>
</protein>
<dbReference type="PROSITE" id="PS51471">
    <property type="entry name" value="FE2OG_OXY"/>
    <property type="match status" value="1"/>
</dbReference>
<comment type="cofactor">
    <cofactor evidence="1">
        <name>L-ascorbate</name>
        <dbReference type="ChEBI" id="CHEBI:38290"/>
    </cofactor>
</comment>
<evidence type="ECO:0000256" key="1">
    <source>
        <dbReference type="ARBA" id="ARBA00001961"/>
    </source>
</evidence>
<evidence type="ECO:0000256" key="2">
    <source>
        <dbReference type="ARBA" id="ARBA00022723"/>
    </source>
</evidence>
<evidence type="ECO:0000256" key="4">
    <source>
        <dbReference type="ARBA" id="ARBA00023002"/>
    </source>
</evidence>
<organism evidence="7">
    <name type="scientific">viral metagenome</name>
    <dbReference type="NCBI Taxonomy" id="1070528"/>
    <lineage>
        <taxon>unclassified sequences</taxon>
        <taxon>metagenomes</taxon>
        <taxon>organismal metagenomes</taxon>
    </lineage>
</organism>